<dbReference type="InterPro" id="IPR027417">
    <property type="entry name" value="P-loop_NTPase"/>
</dbReference>
<dbReference type="Gene3D" id="3.40.50.300">
    <property type="entry name" value="P-loop containing nucleotide triphosphate hydrolases"/>
    <property type="match status" value="1"/>
</dbReference>
<name>B4W5I3_9CYAN</name>
<dbReference type="AlphaFoldDB" id="B4W5I3"/>
<dbReference type="Pfam" id="PF14516">
    <property type="entry name" value="AAA_35"/>
    <property type="match status" value="1"/>
</dbReference>
<keyword evidence="2" id="KW-1185">Reference proteome</keyword>
<dbReference type="Proteomes" id="UP000003835">
    <property type="component" value="Unassembled WGS sequence"/>
</dbReference>
<dbReference type="STRING" id="118168.MC7420_8068"/>
<protein>
    <submittedName>
        <fullName evidence="1">Uncharacterized protein</fullName>
    </submittedName>
</protein>
<reference evidence="1 2" key="1">
    <citation type="submission" date="2008-07" db="EMBL/GenBank/DDBJ databases">
        <authorList>
            <person name="Tandeau de Marsac N."/>
            <person name="Ferriera S."/>
            <person name="Johnson J."/>
            <person name="Kravitz S."/>
            <person name="Beeson K."/>
            <person name="Sutton G."/>
            <person name="Rogers Y.-H."/>
            <person name="Friedman R."/>
            <person name="Frazier M."/>
            <person name="Venter J.C."/>
        </authorList>
    </citation>
    <scope>NUCLEOTIDE SEQUENCE [LARGE SCALE GENOMIC DNA]</scope>
    <source>
        <strain evidence="1 2">PCC 7420</strain>
    </source>
</reference>
<accession>B4W5I3</accession>
<sequence length="289" mass="33450">MSWDTFLQQIADCQGIFDADERQVFCWRFAEQNWGELDAKIADDLHISEATLQRRMGRIYATFSHSCPALNTEKKGKFKRLRDWLKREYVRYQQHGEQLRNLETDSGAIATPLCQDRYIEPGILPTCYQEILKPGCLLRIKAPWKMGKTELMSRVLNDAADQGYRAVSLNLRDATATDFQDLNRFLQWFCTSVTLSLNQESLSDNPVAEHWQKSIGNSKNKCKTYFEKHLLPGDSCLVLGLDEVDRIFPYPDVAGEFLGMLRTRHEEAKTRPIWGKLRQVLVYTESLLC</sequence>
<dbReference type="SUPFAM" id="SSF52540">
    <property type="entry name" value="P-loop containing nucleoside triphosphate hydrolases"/>
    <property type="match status" value="1"/>
</dbReference>
<dbReference type="eggNOG" id="COG1672">
    <property type="taxonomic scope" value="Bacteria"/>
</dbReference>
<dbReference type="RefSeq" id="WP_006106659.1">
    <property type="nucleotide sequence ID" value="NZ_DS989894.1"/>
</dbReference>
<evidence type="ECO:0000313" key="1">
    <source>
        <dbReference type="EMBL" id="EDX70554.1"/>
    </source>
</evidence>
<proteinExistence type="predicted"/>
<dbReference type="HOGENOM" id="CLU_962108_0_0_3"/>
<dbReference type="EMBL" id="DS989894">
    <property type="protein sequence ID" value="EDX70554.1"/>
    <property type="molecule type" value="Genomic_DNA"/>
</dbReference>
<gene>
    <name evidence="1" type="ORF">MC7420_8068</name>
</gene>
<organism evidence="1 2">
    <name type="scientific">Coleofasciculus chthonoplastes PCC 7420</name>
    <dbReference type="NCBI Taxonomy" id="118168"/>
    <lineage>
        <taxon>Bacteria</taxon>
        <taxon>Bacillati</taxon>
        <taxon>Cyanobacteriota</taxon>
        <taxon>Cyanophyceae</taxon>
        <taxon>Coleofasciculales</taxon>
        <taxon>Coleofasciculaceae</taxon>
        <taxon>Coleofasciculus</taxon>
    </lineage>
</organism>
<evidence type="ECO:0000313" key="2">
    <source>
        <dbReference type="Proteomes" id="UP000003835"/>
    </source>
</evidence>
<dbReference type="OrthoDB" id="5522963at2"/>